<evidence type="ECO:0000313" key="3">
    <source>
        <dbReference type="EMBL" id="AFV90128.1"/>
    </source>
</evidence>
<evidence type="ECO:0000256" key="2">
    <source>
        <dbReference type="ARBA" id="ARBA00022737"/>
    </source>
</evidence>
<dbReference type="InterPro" id="IPR001451">
    <property type="entry name" value="Hexapep"/>
</dbReference>
<name>K7RYN0_ACIA4</name>
<evidence type="ECO:0000256" key="1">
    <source>
        <dbReference type="ARBA" id="ARBA00022679"/>
    </source>
</evidence>
<dbReference type="Gene3D" id="2.160.10.10">
    <property type="entry name" value="Hexapeptide repeat proteins"/>
    <property type="match status" value="1"/>
</dbReference>
<dbReference type="PROSITE" id="PS00101">
    <property type="entry name" value="HEXAPEP_TRANSFERASES"/>
    <property type="match status" value="1"/>
</dbReference>
<dbReference type="PANTHER" id="PTHR43300">
    <property type="entry name" value="ACETYLTRANSFERASE"/>
    <property type="match status" value="1"/>
</dbReference>
<dbReference type="eggNOG" id="COG0110">
    <property type="taxonomic scope" value="Bacteria"/>
</dbReference>
<dbReference type="CDD" id="cd03349">
    <property type="entry name" value="LbH_XAT"/>
    <property type="match status" value="1"/>
</dbReference>
<dbReference type="HOGENOM" id="CLU_051638_5_3_11"/>
<dbReference type="SUPFAM" id="SSF51161">
    <property type="entry name" value="Trimeric LpxA-like enzymes"/>
    <property type="match status" value="1"/>
</dbReference>
<keyword evidence="1 3" id="KW-0808">Transferase</keyword>
<protein>
    <submittedName>
        <fullName evidence="3">Putative chloramphenicol O-acetyltransferase</fullName>
        <ecNumber evidence="3">2.3.1.28</ecNumber>
    </submittedName>
</protein>
<dbReference type="PATRIC" id="fig|1171373.8.peg.2318"/>
<reference evidence="3 4" key="1">
    <citation type="journal article" date="2012" name="BMC Genomics">
        <title>The genome sequence of Propionibacterium acidipropionici provides insights into its biotechnological and industrial potential.</title>
        <authorList>
            <person name="Parizzi L.P."/>
            <person name="Grassi M.C."/>
            <person name="Llerena L.A."/>
            <person name="Carazzolle M.F."/>
            <person name="Queiroz V.L."/>
            <person name="Lunardi I."/>
            <person name="Zeidler A.F."/>
            <person name="Teixeira P.J."/>
            <person name="Mieczkowski P."/>
            <person name="Rincones J."/>
            <person name="Pereira G.A."/>
        </authorList>
    </citation>
    <scope>NUCLEOTIDE SEQUENCE [LARGE SCALE GENOMIC DNA]</scope>
    <source>
        <strain evidence="4">ATCC 4875 / DSM 20272 / JCM 6432 / NBRC 12425 / NCIMB 8070</strain>
    </source>
</reference>
<sequence length="225" mass="24274">MTDIPDPTRLTPTTRPDLTNVVFLNNEVTSEFIEVGDYTYADAEGDQTPFEQRCVKYLYGPQKLRIGRFTTIGPGVEILMPGGNHPMAGPSTYPFTMFGGDWSDATLGTFLAIEQPGDTVIGNDVWIGRGATILPGVTIGDGAVIGARSVVTGDVGPYRVVAGNPARLVRSRFTDEEIALLEDLRWWDWPVEIITRHAAAIMGGTPQDLAEVAPDQAPGLARSAQ</sequence>
<dbReference type="Pfam" id="PF00132">
    <property type="entry name" value="Hexapep"/>
    <property type="match status" value="1"/>
</dbReference>
<dbReference type="GO" id="GO:0008811">
    <property type="term" value="F:chloramphenicol O-acetyltransferase activity"/>
    <property type="evidence" value="ECO:0007669"/>
    <property type="project" value="UniProtKB-EC"/>
</dbReference>
<dbReference type="Proteomes" id="UP000000214">
    <property type="component" value="Chromosome"/>
</dbReference>
<evidence type="ECO:0000313" key="4">
    <source>
        <dbReference type="Proteomes" id="UP000000214"/>
    </source>
</evidence>
<dbReference type="PANTHER" id="PTHR43300:SF11">
    <property type="entry name" value="ACETYLTRANSFERASE RV3034C-RELATED"/>
    <property type="match status" value="1"/>
</dbReference>
<dbReference type="EC" id="2.3.1.28" evidence="3"/>
<proteinExistence type="predicted"/>
<dbReference type="RefSeq" id="WP_015071025.1">
    <property type="nucleotide sequence ID" value="NC_019395.1"/>
</dbReference>
<dbReference type="STRING" id="1171373.PACID_23490"/>
<organism evidence="3 4">
    <name type="scientific">Acidipropionibacterium acidipropionici (strain ATCC 4875 / DSM 20272 / JCM 6432 / NBRC 12425 / NCIMB 8070 / 4)</name>
    <name type="common">Propionibacterium acidipropionici</name>
    <dbReference type="NCBI Taxonomy" id="1171373"/>
    <lineage>
        <taxon>Bacteria</taxon>
        <taxon>Bacillati</taxon>
        <taxon>Actinomycetota</taxon>
        <taxon>Actinomycetes</taxon>
        <taxon>Propionibacteriales</taxon>
        <taxon>Propionibacteriaceae</taxon>
        <taxon>Acidipropionibacterium</taxon>
    </lineage>
</organism>
<dbReference type="InterPro" id="IPR011004">
    <property type="entry name" value="Trimer_LpxA-like_sf"/>
</dbReference>
<dbReference type="EMBL" id="CP003493">
    <property type="protein sequence ID" value="AFV90128.1"/>
    <property type="molecule type" value="Genomic_DNA"/>
</dbReference>
<keyword evidence="3" id="KW-0012">Acyltransferase</keyword>
<dbReference type="KEGG" id="pbo:PACID_23490"/>
<keyword evidence="2" id="KW-0677">Repeat</keyword>
<accession>K7RYN0</accession>
<gene>
    <name evidence="3" type="ordered locus">PACID_23490</name>
</gene>
<dbReference type="AlphaFoldDB" id="K7RYN0"/>
<dbReference type="InterPro" id="IPR018357">
    <property type="entry name" value="Hexapep_transf_CS"/>
</dbReference>
<dbReference type="InterPro" id="IPR050179">
    <property type="entry name" value="Trans_hexapeptide_repeat"/>
</dbReference>